<dbReference type="InterPro" id="IPR036412">
    <property type="entry name" value="HAD-like_sf"/>
</dbReference>
<dbReference type="RefSeq" id="WP_062282014.1">
    <property type="nucleotide sequence ID" value="NZ_DF968181.1"/>
</dbReference>
<evidence type="ECO:0000313" key="2">
    <source>
        <dbReference type="Proteomes" id="UP000053370"/>
    </source>
</evidence>
<protein>
    <submittedName>
        <fullName evidence="1">Phosphoglycolate phosphatase, HAD superfamily</fullName>
    </submittedName>
</protein>
<organism evidence="1">
    <name type="scientific">Flexilinea flocculi</name>
    <dbReference type="NCBI Taxonomy" id="1678840"/>
    <lineage>
        <taxon>Bacteria</taxon>
        <taxon>Bacillati</taxon>
        <taxon>Chloroflexota</taxon>
        <taxon>Anaerolineae</taxon>
        <taxon>Anaerolineales</taxon>
        <taxon>Anaerolineaceae</taxon>
        <taxon>Flexilinea</taxon>
    </lineage>
</organism>
<dbReference type="AlphaFoldDB" id="A0A0S7BLN5"/>
<sequence length="314" mass="36010">MSEDSELTKKLLSLKPQHDFFVGIDSDGCVYDAMEIKQKECFCPNTIRVWELQPISKYAREAVEFVNLYSKWRGINRWPALIKVFELLKDRPEVLRRKAQIPLGNDIRAFISSGLPTSDSGLLKYMETHSSRELDQAWEWTTSVNETIKNIVHGLMPFPFSKESMEALQNDADVFCVSATPSEALEREWRSGGIDHLVRMICGQEIGTKEDILRHGAFGKYAPDHVLMMGDAPGDLKAARAVNALFFPINPGHEEESWERFYSEGYKKFLDGTFSGSYETMLIDEFEKLLPEVPPWNLKHHDETGSQHSFRLDR</sequence>
<accession>A0A0S7BLN5</accession>
<dbReference type="Gene3D" id="3.40.50.1000">
    <property type="entry name" value="HAD superfamily/HAD-like"/>
    <property type="match status" value="1"/>
</dbReference>
<evidence type="ECO:0000313" key="1">
    <source>
        <dbReference type="EMBL" id="GAP41228.1"/>
    </source>
</evidence>
<reference evidence="1" key="1">
    <citation type="journal article" date="2015" name="Genome Announc.">
        <title>Draft Genome Sequence of Anaerolineae Strain TC1, a Novel Isolate from a Methanogenic Wastewater Treatment System.</title>
        <authorList>
            <person name="Matsuura N."/>
            <person name="Tourlousse D.M."/>
            <person name="Sun L."/>
            <person name="Toyonaga M."/>
            <person name="Kuroda K."/>
            <person name="Ohashi A."/>
            <person name="Cruz R."/>
            <person name="Yamaguchi T."/>
            <person name="Sekiguchi Y."/>
        </authorList>
    </citation>
    <scope>NUCLEOTIDE SEQUENCE [LARGE SCALE GENOMIC DNA]</scope>
    <source>
        <strain evidence="1">TC1</strain>
    </source>
</reference>
<name>A0A0S7BLN5_9CHLR</name>
<gene>
    <name evidence="1" type="ORF">ATC1_131212</name>
</gene>
<proteinExistence type="predicted"/>
<dbReference type="SUPFAM" id="SSF56784">
    <property type="entry name" value="HAD-like"/>
    <property type="match status" value="1"/>
</dbReference>
<dbReference type="EMBL" id="DF968181">
    <property type="protein sequence ID" value="GAP41228.1"/>
    <property type="molecule type" value="Genomic_DNA"/>
</dbReference>
<dbReference type="OrthoDB" id="9796026at2"/>
<dbReference type="CDD" id="cd01427">
    <property type="entry name" value="HAD_like"/>
    <property type="match status" value="1"/>
</dbReference>
<keyword evidence="2" id="KW-1185">Reference proteome</keyword>
<dbReference type="STRING" id="1678840.ATC1_131212"/>
<dbReference type="InterPro" id="IPR023214">
    <property type="entry name" value="HAD_sf"/>
</dbReference>
<dbReference type="Proteomes" id="UP000053370">
    <property type="component" value="Unassembled WGS sequence"/>
</dbReference>